<dbReference type="EMBL" id="KV419401">
    <property type="protein sequence ID" value="KZS95615.1"/>
    <property type="molecule type" value="Genomic_DNA"/>
</dbReference>
<gene>
    <name evidence="1" type="ORF">SISNIDRAFT_483841</name>
</gene>
<evidence type="ECO:0000313" key="1">
    <source>
        <dbReference type="EMBL" id="KZS95615.1"/>
    </source>
</evidence>
<dbReference type="AlphaFoldDB" id="A0A164X426"/>
<name>A0A164X426_9AGAM</name>
<evidence type="ECO:0000313" key="2">
    <source>
        <dbReference type="Proteomes" id="UP000076722"/>
    </source>
</evidence>
<sequence length="174" mass="19741">MTFSTQEWEDKVKNKPKSAERILQSRCVVIMGAGTYTGLPGFKAKDVPKPKDISVMDQNLSHSEIQERIKQQREYGQKVRAELRTPEQETISQILALLKLDEKCEREVNDLTRRNASSSASKEGTKMCAVDTLSNLFNDPPTKAVNFLVLNGSHDAVPDEIRYIRLSTLNWLVF</sequence>
<dbReference type="Proteomes" id="UP000076722">
    <property type="component" value="Unassembled WGS sequence"/>
</dbReference>
<keyword evidence="2" id="KW-1185">Reference proteome</keyword>
<protein>
    <submittedName>
        <fullName evidence="1">Uncharacterized protein</fullName>
    </submittedName>
</protein>
<reference evidence="1 2" key="1">
    <citation type="journal article" date="2016" name="Mol. Biol. Evol.">
        <title>Comparative Genomics of Early-Diverging Mushroom-Forming Fungi Provides Insights into the Origins of Lignocellulose Decay Capabilities.</title>
        <authorList>
            <person name="Nagy L.G."/>
            <person name="Riley R."/>
            <person name="Tritt A."/>
            <person name="Adam C."/>
            <person name="Daum C."/>
            <person name="Floudas D."/>
            <person name="Sun H."/>
            <person name="Yadav J.S."/>
            <person name="Pangilinan J."/>
            <person name="Larsson K.H."/>
            <person name="Matsuura K."/>
            <person name="Barry K."/>
            <person name="Labutti K."/>
            <person name="Kuo R."/>
            <person name="Ohm R.A."/>
            <person name="Bhattacharya S.S."/>
            <person name="Shirouzu T."/>
            <person name="Yoshinaga Y."/>
            <person name="Martin F.M."/>
            <person name="Grigoriev I.V."/>
            <person name="Hibbett D.S."/>
        </authorList>
    </citation>
    <scope>NUCLEOTIDE SEQUENCE [LARGE SCALE GENOMIC DNA]</scope>
    <source>
        <strain evidence="1 2">HHB9708</strain>
    </source>
</reference>
<proteinExistence type="predicted"/>
<organism evidence="1 2">
    <name type="scientific">Sistotremastrum niveocremeum HHB9708</name>
    <dbReference type="NCBI Taxonomy" id="1314777"/>
    <lineage>
        <taxon>Eukaryota</taxon>
        <taxon>Fungi</taxon>
        <taxon>Dikarya</taxon>
        <taxon>Basidiomycota</taxon>
        <taxon>Agaricomycotina</taxon>
        <taxon>Agaricomycetes</taxon>
        <taxon>Sistotremastrales</taxon>
        <taxon>Sistotremastraceae</taxon>
        <taxon>Sertulicium</taxon>
        <taxon>Sertulicium niveocremeum</taxon>
    </lineage>
</organism>
<dbReference type="STRING" id="1314777.A0A164X426"/>
<accession>A0A164X426</accession>